<proteinExistence type="predicted"/>
<dbReference type="PANTHER" id="PTHR30572:SF18">
    <property type="entry name" value="ABC-TYPE MACROLIDE FAMILY EXPORT SYSTEM PERMEASE COMPONENT 2"/>
    <property type="match status" value="1"/>
</dbReference>
<organism evidence="9 10">
    <name type="scientific">Spirosoma endophyticum</name>
    <dbReference type="NCBI Taxonomy" id="662367"/>
    <lineage>
        <taxon>Bacteria</taxon>
        <taxon>Pseudomonadati</taxon>
        <taxon>Bacteroidota</taxon>
        <taxon>Cytophagia</taxon>
        <taxon>Cytophagales</taxon>
        <taxon>Cytophagaceae</taxon>
        <taxon>Spirosoma</taxon>
    </lineage>
</organism>
<dbReference type="STRING" id="662367.SAMN05216167_12448"/>
<evidence type="ECO:0000256" key="3">
    <source>
        <dbReference type="ARBA" id="ARBA00022692"/>
    </source>
</evidence>
<evidence type="ECO:0000313" key="10">
    <source>
        <dbReference type="Proteomes" id="UP000198598"/>
    </source>
</evidence>
<gene>
    <name evidence="9" type="ORF">SAMN05216167_12448</name>
</gene>
<keyword evidence="10" id="KW-1185">Reference proteome</keyword>
<feature type="domain" description="MacB-like periplasmic core" evidence="8">
    <location>
        <begin position="107"/>
        <end position="326"/>
    </location>
</feature>
<keyword evidence="3 6" id="KW-0812">Transmembrane</keyword>
<dbReference type="InterPro" id="IPR025857">
    <property type="entry name" value="MacB_PCD"/>
</dbReference>
<accession>A0A1I2F4E3</accession>
<keyword evidence="5 6" id="KW-0472">Membrane</keyword>
<feature type="transmembrane region" description="Helical" evidence="6">
    <location>
        <begin position="368"/>
        <end position="391"/>
    </location>
</feature>
<evidence type="ECO:0000256" key="6">
    <source>
        <dbReference type="SAM" id="Phobius"/>
    </source>
</evidence>
<keyword evidence="4 6" id="KW-1133">Transmembrane helix</keyword>
<feature type="transmembrane region" description="Helical" evidence="6">
    <location>
        <begin position="844"/>
        <end position="864"/>
    </location>
</feature>
<keyword evidence="2" id="KW-1003">Cell membrane</keyword>
<dbReference type="EMBL" id="FOLQ01000024">
    <property type="protein sequence ID" value="SFE99869.1"/>
    <property type="molecule type" value="Genomic_DNA"/>
</dbReference>
<feature type="domain" description="MacB-like periplasmic core" evidence="8">
    <location>
        <begin position="517"/>
        <end position="715"/>
    </location>
</feature>
<dbReference type="Proteomes" id="UP000198598">
    <property type="component" value="Unassembled WGS sequence"/>
</dbReference>
<feature type="transmembrane region" description="Helical" evidence="6">
    <location>
        <begin position="463"/>
        <end position="489"/>
    </location>
</feature>
<evidence type="ECO:0000256" key="4">
    <source>
        <dbReference type="ARBA" id="ARBA00022989"/>
    </source>
</evidence>
<dbReference type="InterPro" id="IPR050250">
    <property type="entry name" value="Macrolide_Exporter_MacB"/>
</dbReference>
<dbReference type="PANTHER" id="PTHR30572">
    <property type="entry name" value="MEMBRANE COMPONENT OF TRANSPORTER-RELATED"/>
    <property type="match status" value="1"/>
</dbReference>
<dbReference type="NCBIfam" id="NF038404">
    <property type="entry name" value="perm_prefix_2"/>
    <property type="match status" value="1"/>
</dbReference>
<protein>
    <submittedName>
        <fullName evidence="9">Duplicated orphan permease</fullName>
    </submittedName>
</protein>
<feature type="transmembrane region" description="Helical" evidence="6">
    <location>
        <begin position="105"/>
        <end position="129"/>
    </location>
</feature>
<evidence type="ECO:0000256" key="1">
    <source>
        <dbReference type="ARBA" id="ARBA00004651"/>
    </source>
</evidence>
<evidence type="ECO:0000256" key="2">
    <source>
        <dbReference type="ARBA" id="ARBA00022475"/>
    </source>
</evidence>
<dbReference type="RefSeq" id="WP_218160632.1">
    <property type="nucleotide sequence ID" value="NZ_FOLQ01000024.1"/>
</dbReference>
<feature type="domain" description="ABC3 transporter permease C-terminal" evidence="7">
    <location>
        <begin position="762"/>
        <end position="874"/>
    </location>
</feature>
<dbReference type="Pfam" id="PF02687">
    <property type="entry name" value="FtsX"/>
    <property type="match status" value="2"/>
</dbReference>
<evidence type="ECO:0000259" key="8">
    <source>
        <dbReference type="Pfam" id="PF12704"/>
    </source>
</evidence>
<feature type="transmembrane region" description="Helical" evidence="6">
    <location>
        <begin position="758"/>
        <end position="782"/>
    </location>
</feature>
<feature type="domain" description="ABC3 transporter permease C-terminal" evidence="7">
    <location>
        <begin position="376"/>
        <end position="488"/>
    </location>
</feature>
<evidence type="ECO:0000256" key="5">
    <source>
        <dbReference type="ARBA" id="ARBA00023136"/>
    </source>
</evidence>
<dbReference type="InterPro" id="IPR047699">
    <property type="entry name" value="Permease_put_prefix"/>
</dbReference>
<evidence type="ECO:0000313" key="9">
    <source>
        <dbReference type="EMBL" id="SFE99869.1"/>
    </source>
</evidence>
<feature type="transmembrane region" description="Helical" evidence="6">
    <location>
        <begin position="510"/>
        <end position="530"/>
    </location>
</feature>
<dbReference type="Pfam" id="PF12704">
    <property type="entry name" value="MacB_PCD"/>
    <property type="match status" value="2"/>
</dbReference>
<dbReference type="InterPro" id="IPR003838">
    <property type="entry name" value="ABC3_permease_C"/>
</dbReference>
<feature type="transmembrane region" description="Helical" evidence="6">
    <location>
        <begin position="810"/>
        <end position="829"/>
    </location>
</feature>
<sequence>MKTNPHRNQSGESPPQWADRLLGWFCTPHKLEEILGDLHEEFAYQVDRVGVQRARQLYVQEVLGFIHIFPSKQTTDSVFFTFLLHPDMLANYLKIALRTLWKNKVYSGINVAGLAIGLAACLAIGLYILDEFTYDRFNTHYDSIYRIVENQKQASGIYNVAVTPGPLAATLTKDFPDVLQTTRVGRWSGALTQGRKAVEADNMFFVDPAFFSLFTYPLVLGNVNNVFLSPDEVIISESMAERFFGTNWASTAILGKPFKLNSDHTLTLAGVVKNPPEHSHLQFDVLLPFKYLEQYDEWSMKWNSNSYHTYIRLRPETNLVSFTDKIQLQIKRYANESGTTLELQPLRDIYLKSTFDFQTDWGKRSNMLYVRIFLTVGLIVLLIAVVNFINLATARASQRAREVGVRKTIGAQRSSLVVQFLGESFLLTSLAVAGALLLMQSLLPLFNSLSDKSLTLPYQDVRFWFFLLGLTVFVSLLTGLYPAFFLSSFRPARVLKGVFTIKTGQTFRQSLVVGQFALSIVLAIATVVIYQQLNFIQTKKLGFDKSQLLYVRLKGDLRAKALAIKQDIQRLPGVANVSTTTSNLVDVMNSGTIEWQGQTPKDEFLITNMNVDADFMKTTGMSLAAGRNFSAQITSDTSSKLGSYLINESAAKRMGWTPASALGKTIKFWGMDGKVVGVLRDFHFRPLRVVIEPFIFRFRPKDYYFNLLIKTQPNAVQRTLSDIGSVYKTYDATFPISYGFVDQDLNTQYRTEQRTGQIVLYFSILAILVSCLGLFGLTTFTTEQRIKEIGMRKVLGASVSSIVTLLSKDFVKLVLIAILIASPVAWWASKIWLQDFVYKIDVEWWVFALVGGLSISIALLTVGFQSVKAALMNPVKSLRSE</sequence>
<comment type="subcellular location">
    <subcellularLocation>
        <location evidence="1">Cell membrane</location>
        <topology evidence="1">Multi-pass membrane protein</topology>
    </subcellularLocation>
</comment>
<evidence type="ECO:0000259" key="7">
    <source>
        <dbReference type="Pfam" id="PF02687"/>
    </source>
</evidence>
<dbReference type="AlphaFoldDB" id="A0A1I2F4E3"/>
<dbReference type="GO" id="GO:0005886">
    <property type="term" value="C:plasma membrane"/>
    <property type="evidence" value="ECO:0007669"/>
    <property type="project" value="UniProtKB-SubCell"/>
</dbReference>
<dbReference type="GO" id="GO:0022857">
    <property type="term" value="F:transmembrane transporter activity"/>
    <property type="evidence" value="ECO:0007669"/>
    <property type="project" value="TreeGrafter"/>
</dbReference>
<reference evidence="9 10" key="1">
    <citation type="submission" date="2016-10" db="EMBL/GenBank/DDBJ databases">
        <authorList>
            <person name="de Groot N.N."/>
        </authorList>
    </citation>
    <scope>NUCLEOTIDE SEQUENCE [LARGE SCALE GENOMIC DNA]</scope>
    <source>
        <strain evidence="9 10">DSM 26130</strain>
    </source>
</reference>
<feature type="transmembrane region" description="Helical" evidence="6">
    <location>
        <begin position="416"/>
        <end position="443"/>
    </location>
</feature>
<name>A0A1I2F4E3_9BACT</name>